<keyword evidence="2" id="KW-1133">Transmembrane helix</keyword>
<comment type="caution">
    <text evidence="4">The sequence shown here is derived from an EMBL/GenBank/DDBJ whole genome shotgun (WGS) entry which is preliminary data.</text>
</comment>
<feature type="domain" description="CHAT" evidence="3">
    <location>
        <begin position="91"/>
        <end position="362"/>
    </location>
</feature>
<feature type="region of interest" description="Disordered" evidence="1">
    <location>
        <begin position="372"/>
        <end position="443"/>
    </location>
</feature>
<evidence type="ECO:0000256" key="2">
    <source>
        <dbReference type="SAM" id="Phobius"/>
    </source>
</evidence>
<feature type="compositionally biased region" description="Polar residues" evidence="1">
    <location>
        <begin position="372"/>
        <end position="386"/>
    </location>
</feature>
<dbReference type="Pfam" id="PF12770">
    <property type="entry name" value="CHAT"/>
    <property type="match status" value="1"/>
</dbReference>
<gene>
    <name evidence="4" type="ORF">OMM_03352</name>
</gene>
<name>A0A1V1P660_9BACT</name>
<protein>
    <recommendedName>
        <fullName evidence="3">CHAT domain-containing protein</fullName>
    </recommendedName>
</protein>
<organism evidence="4 5">
    <name type="scientific">Candidatus Magnetoglobus multicellularis str. Araruama</name>
    <dbReference type="NCBI Taxonomy" id="890399"/>
    <lineage>
        <taxon>Bacteria</taxon>
        <taxon>Pseudomonadati</taxon>
        <taxon>Thermodesulfobacteriota</taxon>
        <taxon>Desulfobacteria</taxon>
        <taxon>Desulfobacterales</taxon>
        <taxon>Desulfobacteraceae</taxon>
        <taxon>Candidatus Magnetoglobus</taxon>
    </lineage>
</organism>
<dbReference type="InterPro" id="IPR024983">
    <property type="entry name" value="CHAT_dom"/>
</dbReference>
<keyword evidence="2" id="KW-0472">Membrane</keyword>
<evidence type="ECO:0000256" key="1">
    <source>
        <dbReference type="SAM" id="MobiDB-lite"/>
    </source>
</evidence>
<accession>A0A1V1P660</accession>
<evidence type="ECO:0000313" key="4">
    <source>
        <dbReference type="EMBL" id="ETR70283.1"/>
    </source>
</evidence>
<feature type="transmembrane region" description="Helical" evidence="2">
    <location>
        <begin position="452"/>
        <end position="470"/>
    </location>
</feature>
<evidence type="ECO:0000259" key="3">
    <source>
        <dbReference type="Pfam" id="PF12770"/>
    </source>
</evidence>
<dbReference type="AlphaFoldDB" id="A0A1V1P660"/>
<keyword evidence="2" id="KW-0812">Transmembrane</keyword>
<evidence type="ECO:0000313" key="5">
    <source>
        <dbReference type="Proteomes" id="UP000189670"/>
    </source>
</evidence>
<feature type="compositionally biased region" description="Polar residues" evidence="1">
    <location>
        <begin position="409"/>
        <end position="421"/>
    </location>
</feature>
<proteinExistence type="predicted"/>
<sequence>MIMAFMGNRDMRFKKIVLQVTRDEKHDGDDDQGRIKLKIWEDDNETLSQYTLKSFSLSQVDHDCQKIITFLNENSRKSGNGASLKKLKGMGSKLADMLLEPVHKEILCATQAAYLDLKLDDHLVQIPWELLFIGNFFLCERFCIGRRVETRQSLVKYQKRPLTYPLNMWIIAPPEKDLINTEEGLTVFKNINSTIGDKPFFDADLDVDVTADQIKEKIRMYDVIHFAGHGIFNSKNPGLSGWKLPGGNLTATDIHNMAGGKALPSIVFSNACQSARTDEWGGDQTQANSSFGLANAFMFSGVRHYIGTFGDIPDDMSRQIAMEFYKNLASGKTIGQSLRDARIKLLKESKNLCWANYIMYGDPTVVYVSEESQAAPTETGQTTSEEPQNDIPEAAEIPPHESFPKQLHTRTNGNDSETSISEPLITDNPDEKPPSEMLPTDNPDQKIGAAKGFILFLGAIFLISAILFVYNKFGTKSPVDDWTSKPMTLTVVFKVSGQQIEKKLENMISQTIQIRLKEYGRFILLERMDIDIILEELKLWESGFTQKGEKPDLLKADLFLIIDVKPGEIVKNIPTQNYADLSLRLIETRSSESKPFHYYERIQGDLFDQRKRIADIAVKTLDKCFPLRGKIIIQNNELKLNIGENVGVKIGQEFHVVGNDIALRVQGIEKDLCVVVIEGDEQVKAGWKVVGVR</sequence>
<dbReference type="Gene3D" id="3.40.50.1460">
    <property type="match status" value="1"/>
</dbReference>
<dbReference type="EMBL" id="ATBP01000450">
    <property type="protein sequence ID" value="ETR70283.1"/>
    <property type="molecule type" value="Genomic_DNA"/>
</dbReference>
<reference evidence="5" key="1">
    <citation type="submission" date="2012-11" db="EMBL/GenBank/DDBJ databases">
        <authorList>
            <person name="Lucero-Rivera Y.E."/>
            <person name="Tovar-Ramirez D."/>
        </authorList>
    </citation>
    <scope>NUCLEOTIDE SEQUENCE [LARGE SCALE GENOMIC DNA]</scope>
    <source>
        <strain evidence="5">Araruama</strain>
    </source>
</reference>
<dbReference type="Proteomes" id="UP000189670">
    <property type="component" value="Unassembled WGS sequence"/>
</dbReference>